<sequence>MIDEIGIRFIDSCCGTSRYLGEMGFVEASMIGRSIAFMDCNHNVCGNGKPDRQRSREGRLV</sequence>
<protein>
    <submittedName>
        <fullName evidence="1">Uncharacterized protein</fullName>
    </submittedName>
</protein>
<evidence type="ECO:0000313" key="2">
    <source>
        <dbReference type="Proteomes" id="UP000044602"/>
    </source>
</evidence>
<gene>
    <name evidence="1" type="ORF">BN1708_012255</name>
</gene>
<name>A0A0G4L8T8_VERLO</name>
<reference evidence="1 2" key="1">
    <citation type="submission" date="2015-05" db="EMBL/GenBank/DDBJ databases">
        <authorList>
            <person name="Wang D.B."/>
            <person name="Wang M."/>
        </authorList>
    </citation>
    <scope>NUCLEOTIDE SEQUENCE [LARGE SCALE GENOMIC DNA]</scope>
    <source>
        <strain evidence="1">VL1</strain>
    </source>
</reference>
<keyword evidence="2" id="KW-1185">Reference proteome</keyword>
<evidence type="ECO:0000313" key="1">
    <source>
        <dbReference type="EMBL" id="CRK18140.1"/>
    </source>
</evidence>
<organism evidence="1 2">
    <name type="scientific">Verticillium longisporum</name>
    <name type="common">Verticillium dahliae var. longisporum</name>
    <dbReference type="NCBI Taxonomy" id="100787"/>
    <lineage>
        <taxon>Eukaryota</taxon>
        <taxon>Fungi</taxon>
        <taxon>Dikarya</taxon>
        <taxon>Ascomycota</taxon>
        <taxon>Pezizomycotina</taxon>
        <taxon>Sordariomycetes</taxon>
        <taxon>Hypocreomycetidae</taxon>
        <taxon>Glomerellales</taxon>
        <taxon>Plectosphaerellaceae</taxon>
        <taxon>Verticillium</taxon>
    </lineage>
</organism>
<dbReference type="Proteomes" id="UP000044602">
    <property type="component" value="Unassembled WGS sequence"/>
</dbReference>
<dbReference type="EMBL" id="CVQH01009224">
    <property type="protein sequence ID" value="CRK18140.1"/>
    <property type="molecule type" value="Genomic_DNA"/>
</dbReference>
<accession>A0A0G4L8T8</accession>
<dbReference type="AlphaFoldDB" id="A0A0G4L8T8"/>
<proteinExistence type="predicted"/>